<accession>A0A1M6H4D3</accession>
<dbReference type="OrthoDB" id="1334403at2"/>
<protein>
    <submittedName>
        <fullName evidence="2">Uncharacterized protein</fullName>
    </submittedName>
</protein>
<name>A0A1M6H4D3_9FLAO</name>
<gene>
    <name evidence="2" type="ORF">SAMN05444337_1425</name>
</gene>
<keyword evidence="1" id="KW-1133">Transmembrane helix</keyword>
<dbReference type="STRING" id="683124.SAMN05444337_1425"/>
<evidence type="ECO:0000313" key="3">
    <source>
        <dbReference type="Proteomes" id="UP000184232"/>
    </source>
</evidence>
<evidence type="ECO:0000256" key="1">
    <source>
        <dbReference type="SAM" id="Phobius"/>
    </source>
</evidence>
<dbReference type="RefSeq" id="WP_072783476.1">
    <property type="nucleotide sequence ID" value="NZ_CP045292.1"/>
</dbReference>
<keyword evidence="1" id="KW-0812">Transmembrane</keyword>
<feature type="transmembrane region" description="Helical" evidence="1">
    <location>
        <begin position="12"/>
        <end position="30"/>
    </location>
</feature>
<feature type="transmembrane region" description="Helical" evidence="1">
    <location>
        <begin position="120"/>
        <end position="148"/>
    </location>
</feature>
<reference evidence="2 3" key="1">
    <citation type="submission" date="2016-11" db="EMBL/GenBank/DDBJ databases">
        <authorList>
            <person name="Jaros S."/>
            <person name="Januszkiewicz K."/>
            <person name="Wedrychowicz H."/>
        </authorList>
    </citation>
    <scope>NUCLEOTIDE SEQUENCE [LARGE SCALE GENOMIC DNA]</scope>
    <source>
        <strain evidence="2 3">DSM 22807</strain>
    </source>
</reference>
<feature type="transmembrane region" description="Helical" evidence="1">
    <location>
        <begin position="160"/>
        <end position="181"/>
    </location>
</feature>
<dbReference type="Proteomes" id="UP000184232">
    <property type="component" value="Unassembled WGS sequence"/>
</dbReference>
<sequence>MKENSIPKIYQITGLIAFIYSILLVVYAIYNQFFYVDGTWFHGFTANGFAVLSGLIWFGILFIFKWFLNRVLYYSKSNLLINAYLIFLGISTLSTATVLYKSIKVYSSLEEGDKFNSLTAFATSSISGAIFLFISSFAIILISVLLGNQIRKIDIVQKQLFQILGFTFIGYGVVSVLGTFGLLGTDVFQFLTKAGLSILIGLIIKKVFSMDYSDLITLTDFENRTEKSAPKPKPEQRKEYKTPEITTTYKNTVVKEKPKETFSHNEELPKINLEELEDKDLILSYFENLPEVELNRLEALIQNKYKQVLTKEQKQNLVLHYISEKKLYDHQRFLPK</sequence>
<keyword evidence="3" id="KW-1185">Reference proteome</keyword>
<organism evidence="2 3">
    <name type="scientific">Flavobacterium haoranii</name>
    <dbReference type="NCBI Taxonomy" id="683124"/>
    <lineage>
        <taxon>Bacteria</taxon>
        <taxon>Pseudomonadati</taxon>
        <taxon>Bacteroidota</taxon>
        <taxon>Flavobacteriia</taxon>
        <taxon>Flavobacteriales</taxon>
        <taxon>Flavobacteriaceae</taxon>
        <taxon>Flavobacterium</taxon>
    </lineage>
</organism>
<dbReference type="EMBL" id="FQZH01000002">
    <property type="protein sequence ID" value="SHJ17006.1"/>
    <property type="molecule type" value="Genomic_DNA"/>
</dbReference>
<evidence type="ECO:0000313" key="2">
    <source>
        <dbReference type="EMBL" id="SHJ17006.1"/>
    </source>
</evidence>
<feature type="transmembrane region" description="Helical" evidence="1">
    <location>
        <begin position="50"/>
        <end position="68"/>
    </location>
</feature>
<dbReference type="AlphaFoldDB" id="A0A1M6H4D3"/>
<feature type="transmembrane region" description="Helical" evidence="1">
    <location>
        <begin position="80"/>
        <end position="100"/>
    </location>
</feature>
<keyword evidence="1" id="KW-0472">Membrane</keyword>
<feature type="transmembrane region" description="Helical" evidence="1">
    <location>
        <begin position="187"/>
        <end position="204"/>
    </location>
</feature>
<proteinExistence type="predicted"/>